<keyword evidence="1" id="KW-0812">Transmembrane</keyword>
<keyword evidence="1" id="KW-1133">Transmembrane helix</keyword>
<dbReference type="EMBL" id="CT868540">
    <property type="protein sequence ID" value="CAK85169.1"/>
    <property type="molecule type" value="Genomic_DNA"/>
</dbReference>
<keyword evidence="1" id="KW-0472">Membrane</keyword>
<evidence type="ECO:0008006" key="4">
    <source>
        <dbReference type="Google" id="ProtNLM"/>
    </source>
</evidence>
<gene>
    <name evidence="2" type="ORF">GSPATT00002569001</name>
</gene>
<keyword evidence="3" id="KW-1185">Reference proteome</keyword>
<accession>A0DQ52</accession>
<feature type="transmembrane region" description="Helical" evidence="1">
    <location>
        <begin position="202"/>
        <end position="224"/>
    </location>
</feature>
<dbReference type="GeneID" id="5038351"/>
<dbReference type="Proteomes" id="UP000000600">
    <property type="component" value="Unassembled WGS sequence"/>
</dbReference>
<evidence type="ECO:0000313" key="2">
    <source>
        <dbReference type="EMBL" id="CAK85169.1"/>
    </source>
</evidence>
<feature type="transmembrane region" description="Helical" evidence="1">
    <location>
        <begin position="103"/>
        <end position="124"/>
    </location>
</feature>
<feature type="transmembrane region" description="Helical" evidence="1">
    <location>
        <begin position="73"/>
        <end position="97"/>
    </location>
</feature>
<proteinExistence type="predicted"/>
<dbReference type="KEGG" id="ptm:GSPATT00002569001"/>
<name>A0DQ52_PARTE</name>
<reference evidence="2 3" key="1">
    <citation type="journal article" date="2006" name="Nature">
        <title>Global trends of whole-genome duplications revealed by the ciliate Paramecium tetraurelia.</title>
        <authorList>
            <consortium name="Genoscope"/>
            <person name="Aury J.-M."/>
            <person name="Jaillon O."/>
            <person name="Duret L."/>
            <person name="Noel B."/>
            <person name="Jubin C."/>
            <person name="Porcel B.M."/>
            <person name="Segurens B."/>
            <person name="Daubin V."/>
            <person name="Anthouard V."/>
            <person name="Aiach N."/>
            <person name="Arnaiz O."/>
            <person name="Billaut A."/>
            <person name="Beisson J."/>
            <person name="Blanc I."/>
            <person name="Bouhouche K."/>
            <person name="Camara F."/>
            <person name="Duharcourt S."/>
            <person name="Guigo R."/>
            <person name="Gogendeau D."/>
            <person name="Katinka M."/>
            <person name="Keller A.-M."/>
            <person name="Kissmehl R."/>
            <person name="Klotz C."/>
            <person name="Koll F."/>
            <person name="Le Moue A."/>
            <person name="Lepere C."/>
            <person name="Malinsky S."/>
            <person name="Nowacki M."/>
            <person name="Nowak J.K."/>
            <person name="Plattner H."/>
            <person name="Poulain J."/>
            <person name="Ruiz F."/>
            <person name="Serrano V."/>
            <person name="Zagulski M."/>
            <person name="Dessen P."/>
            <person name="Betermier M."/>
            <person name="Weissenbach J."/>
            <person name="Scarpelli C."/>
            <person name="Schachter V."/>
            <person name="Sperling L."/>
            <person name="Meyer E."/>
            <person name="Cohen J."/>
            <person name="Wincker P."/>
        </authorList>
    </citation>
    <scope>NUCLEOTIDE SEQUENCE [LARGE SCALE GENOMIC DNA]</scope>
    <source>
        <strain evidence="2 3">Stock d4-2</strain>
    </source>
</reference>
<evidence type="ECO:0000256" key="1">
    <source>
        <dbReference type="SAM" id="Phobius"/>
    </source>
</evidence>
<dbReference type="InParanoid" id="A0DQ52"/>
<protein>
    <recommendedName>
        <fullName evidence="4">Transmembrane protein</fullName>
    </recommendedName>
</protein>
<dbReference type="AlphaFoldDB" id="A0DQ52"/>
<evidence type="ECO:0000313" key="3">
    <source>
        <dbReference type="Proteomes" id="UP000000600"/>
    </source>
</evidence>
<dbReference type="HOGENOM" id="CLU_1028398_0_0_1"/>
<organism evidence="2 3">
    <name type="scientific">Paramecium tetraurelia</name>
    <dbReference type="NCBI Taxonomy" id="5888"/>
    <lineage>
        <taxon>Eukaryota</taxon>
        <taxon>Sar</taxon>
        <taxon>Alveolata</taxon>
        <taxon>Ciliophora</taxon>
        <taxon>Intramacronucleata</taxon>
        <taxon>Oligohymenophorea</taxon>
        <taxon>Peniculida</taxon>
        <taxon>Parameciidae</taxon>
        <taxon>Paramecium</taxon>
    </lineage>
</organism>
<feature type="transmembrane region" description="Helical" evidence="1">
    <location>
        <begin position="145"/>
        <end position="164"/>
    </location>
</feature>
<dbReference type="RefSeq" id="XP_001452566.1">
    <property type="nucleotide sequence ID" value="XM_001452529.1"/>
</dbReference>
<sequence>MIHLEQQFINLLIVFFLNKMGIYKDKSQKLQLTQTLRDNNVFLFHNQQFQVYEFQNTIELNITLLRDLQNMQVFISSLIFYPSFQITQVSTFQHFYLANSFRAFSSFSLIKIISIAIFTISSQLNCLQPIQTLMIYHVESQIKILDLRISQIYFCLICIYSYFFNGYRLNCIMKSYIKVFCLQQSKLEMLNYQRQFNGSPLYAINIIVQSLFVFIYYQPLLICLRSHKLLNVMYIFNILFLLECYKCETIVQCSNFIISKQQVFQLENQII</sequence>